<sequence>MNILKISKFPKSNTKFANSLETEGVMTKLLARNDFRSRSTTTYYIVAACA</sequence>
<keyword evidence="2" id="KW-1185">Reference proteome</keyword>
<dbReference type="Proteomes" id="UP000479000">
    <property type="component" value="Unassembled WGS sequence"/>
</dbReference>
<name>A0A6H5H851_9HEMI</name>
<proteinExistence type="predicted"/>
<evidence type="ECO:0000313" key="2">
    <source>
        <dbReference type="Proteomes" id="UP000479000"/>
    </source>
</evidence>
<dbReference type="EMBL" id="CADCXU010026098">
    <property type="protein sequence ID" value="CAB0013118.1"/>
    <property type="molecule type" value="Genomic_DNA"/>
</dbReference>
<accession>A0A6H5H851</accession>
<reference evidence="1 2" key="1">
    <citation type="submission" date="2020-02" db="EMBL/GenBank/DDBJ databases">
        <authorList>
            <person name="Ferguson B K."/>
        </authorList>
    </citation>
    <scope>NUCLEOTIDE SEQUENCE [LARGE SCALE GENOMIC DNA]</scope>
</reference>
<organism evidence="1 2">
    <name type="scientific">Nesidiocoris tenuis</name>
    <dbReference type="NCBI Taxonomy" id="355587"/>
    <lineage>
        <taxon>Eukaryota</taxon>
        <taxon>Metazoa</taxon>
        <taxon>Ecdysozoa</taxon>
        <taxon>Arthropoda</taxon>
        <taxon>Hexapoda</taxon>
        <taxon>Insecta</taxon>
        <taxon>Pterygota</taxon>
        <taxon>Neoptera</taxon>
        <taxon>Paraneoptera</taxon>
        <taxon>Hemiptera</taxon>
        <taxon>Heteroptera</taxon>
        <taxon>Panheteroptera</taxon>
        <taxon>Cimicomorpha</taxon>
        <taxon>Miridae</taxon>
        <taxon>Dicyphina</taxon>
        <taxon>Nesidiocoris</taxon>
    </lineage>
</organism>
<gene>
    <name evidence="1" type="ORF">NTEN_LOCUS17763</name>
</gene>
<protein>
    <submittedName>
        <fullName evidence="1">Uncharacterized protein</fullName>
    </submittedName>
</protein>
<dbReference type="AlphaFoldDB" id="A0A6H5H851"/>
<evidence type="ECO:0000313" key="1">
    <source>
        <dbReference type="EMBL" id="CAB0013118.1"/>
    </source>
</evidence>
<feature type="non-terminal residue" evidence="1">
    <location>
        <position position="50"/>
    </location>
</feature>